<gene>
    <name evidence="1" type="ORF">A2E15_05925</name>
</gene>
<dbReference type="EMBL" id="AACAIX010000065">
    <property type="protein sequence ID" value="EAJ7443405.1"/>
    <property type="molecule type" value="Genomic_DNA"/>
</dbReference>
<dbReference type="AlphaFoldDB" id="A0A5T0DKM4"/>
<evidence type="ECO:0000313" key="1">
    <source>
        <dbReference type="EMBL" id="EAJ7443405.1"/>
    </source>
</evidence>
<dbReference type="Gene3D" id="3.40.50.2300">
    <property type="match status" value="1"/>
</dbReference>
<accession>A0A5T0DKM4</accession>
<comment type="caution">
    <text evidence="1">The sequence shown here is derived from an EMBL/GenBank/DDBJ whole genome shotgun (WGS) entry which is preliminary data.</text>
</comment>
<protein>
    <submittedName>
        <fullName evidence="1">Uncharacterized protein</fullName>
    </submittedName>
</protein>
<name>A0A5T0DKM4_CAMJU</name>
<reference evidence="1" key="1">
    <citation type="submission" date="2018-05" db="EMBL/GenBank/DDBJ databases">
        <authorList>
            <consortium name="NARMS: The National Antimicrobial Resistance Monitoring System"/>
        </authorList>
    </citation>
    <scope>NUCLEOTIDE SEQUENCE</scope>
    <source>
        <strain evidence="1">FSIS1504332</strain>
    </source>
</reference>
<feature type="non-terminal residue" evidence="1">
    <location>
        <position position="1"/>
    </location>
</feature>
<proteinExistence type="predicted"/>
<organism evidence="1">
    <name type="scientific">Campylobacter jejuni</name>
    <dbReference type="NCBI Taxonomy" id="197"/>
    <lineage>
        <taxon>Bacteria</taxon>
        <taxon>Pseudomonadati</taxon>
        <taxon>Campylobacterota</taxon>
        <taxon>Epsilonproteobacteria</taxon>
        <taxon>Campylobacterales</taxon>
        <taxon>Campylobacteraceae</taxon>
        <taxon>Campylobacter</taxon>
    </lineage>
</organism>
<sequence length="338" mass="39850">YQKIFYMQNDFLNFQKKIDVDSVLDLLKEKFETTGQNLTKTSHEKDRYLHLLEENLYQLGNISNAMRCLNEGYNKEINSLILNALNSQKDQIRLELNEALEHHKSIIGTSHGKVLQFEASVAIVNNDELENFLLANLLSYFGIESTCFKNLSFDVNDFHLIFIKDKILNENVKKNYDFIVMGRHKNTHYEYFLTLPFEKKDLENILQNKLDKVCTLKFKTPYQNNVLLFKQNDFDATLFFNIIEKQCDKNVCINSFSQLKQELSKETYRLILLDYELIKFDLEQMRNLLSAYKKQHPQSHIIFFSKEKVGDFDCVSEVLSDVSRNDLITLLRKYLPKA</sequence>